<name>A0A318ULL9_9SPHI</name>
<sequence length="281" mass="30799">MKQSLNKNTILVLGASGKTGSRISARLLQNGFDVRQGSRSAVIPFDWEKEESWPAVLQNVTAVYLSFQPDLAASGAAEKIRRFKDLAIAAGVQKLVLLSGRGEPEAVLCENIVRTSGLQWTILRASWFCQNFSEGYLLEPLLAGHVALPAGNVTEPFIDVEDIADAAVQALTTQGHHQAIYELTGPRLLTFKQAVEEISAATGRTIQYQELSLEAYTDLLKSYEVPHEYIALLSYLFSQVLDGRNSTTENGVEQATGHPARDFSEYVQRTAASGVWNSILI</sequence>
<accession>A0A318ULL9</accession>
<dbReference type="PANTHER" id="PTHR43162">
    <property type="match status" value="1"/>
</dbReference>
<evidence type="ECO:0000313" key="2">
    <source>
        <dbReference type="EMBL" id="PYF77356.1"/>
    </source>
</evidence>
<dbReference type="Proteomes" id="UP000248198">
    <property type="component" value="Unassembled WGS sequence"/>
</dbReference>
<dbReference type="InterPro" id="IPR051604">
    <property type="entry name" value="Ergot_Alk_Oxidoreductase"/>
</dbReference>
<dbReference type="Gene3D" id="3.90.25.10">
    <property type="entry name" value="UDP-galactose 4-epimerase, domain 1"/>
    <property type="match status" value="1"/>
</dbReference>
<dbReference type="RefSeq" id="WP_110827405.1">
    <property type="nucleotide sequence ID" value="NZ_QKLU01000001.1"/>
</dbReference>
<gene>
    <name evidence="2" type="ORF">B0O44_101837</name>
</gene>
<dbReference type="EMBL" id="QKLU01000001">
    <property type="protein sequence ID" value="PYF77356.1"/>
    <property type="molecule type" value="Genomic_DNA"/>
</dbReference>
<dbReference type="SUPFAM" id="SSF51735">
    <property type="entry name" value="NAD(P)-binding Rossmann-fold domains"/>
    <property type="match status" value="1"/>
</dbReference>
<dbReference type="InterPro" id="IPR036291">
    <property type="entry name" value="NAD(P)-bd_dom_sf"/>
</dbReference>
<dbReference type="Pfam" id="PF05368">
    <property type="entry name" value="NmrA"/>
    <property type="match status" value="1"/>
</dbReference>
<dbReference type="Gene3D" id="3.40.50.720">
    <property type="entry name" value="NAD(P)-binding Rossmann-like Domain"/>
    <property type="match status" value="1"/>
</dbReference>
<evidence type="ECO:0000259" key="1">
    <source>
        <dbReference type="Pfam" id="PF05368"/>
    </source>
</evidence>
<protein>
    <submittedName>
        <fullName evidence="2">Uncharacterized protein YbjT (DUF2867 family)</fullName>
    </submittedName>
</protein>
<dbReference type="OrthoDB" id="9780595at2"/>
<dbReference type="InterPro" id="IPR008030">
    <property type="entry name" value="NmrA-like"/>
</dbReference>
<keyword evidence="3" id="KW-1185">Reference proteome</keyword>
<comment type="caution">
    <text evidence="2">The sequence shown here is derived from an EMBL/GenBank/DDBJ whole genome shotgun (WGS) entry which is preliminary data.</text>
</comment>
<reference evidence="2 3" key="1">
    <citation type="submission" date="2018-06" db="EMBL/GenBank/DDBJ databases">
        <title>Genomic Encyclopedia of Archaeal and Bacterial Type Strains, Phase II (KMG-II): from individual species to whole genera.</title>
        <authorList>
            <person name="Goeker M."/>
        </authorList>
    </citation>
    <scope>NUCLEOTIDE SEQUENCE [LARGE SCALE GENOMIC DNA]</scope>
    <source>
        <strain evidence="2 3">DSM 27372</strain>
    </source>
</reference>
<feature type="domain" description="NmrA-like" evidence="1">
    <location>
        <begin position="110"/>
        <end position="240"/>
    </location>
</feature>
<evidence type="ECO:0000313" key="3">
    <source>
        <dbReference type="Proteomes" id="UP000248198"/>
    </source>
</evidence>
<dbReference type="AlphaFoldDB" id="A0A318ULL9"/>
<organism evidence="2 3">
    <name type="scientific">Pedobacter nutrimenti</name>
    <dbReference type="NCBI Taxonomy" id="1241337"/>
    <lineage>
        <taxon>Bacteria</taxon>
        <taxon>Pseudomonadati</taxon>
        <taxon>Bacteroidota</taxon>
        <taxon>Sphingobacteriia</taxon>
        <taxon>Sphingobacteriales</taxon>
        <taxon>Sphingobacteriaceae</taxon>
        <taxon>Pedobacter</taxon>
    </lineage>
</organism>
<proteinExistence type="predicted"/>
<dbReference type="PANTHER" id="PTHR43162:SF1">
    <property type="entry name" value="PRESTALK A DIFFERENTIATION PROTEIN A"/>
    <property type="match status" value="1"/>
</dbReference>